<proteinExistence type="predicted"/>
<evidence type="ECO:0000313" key="3">
    <source>
        <dbReference type="Proteomes" id="UP000688137"/>
    </source>
</evidence>
<evidence type="ECO:0000259" key="1">
    <source>
        <dbReference type="Pfam" id="PF01749"/>
    </source>
</evidence>
<name>A0A8S1PPU2_PARPR</name>
<dbReference type="AlphaFoldDB" id="A0A8S1PPU2"/>
<reference evidence="2" key="1">
    <citation type="submission" date="2021-01" db="EMBL/GenBank/DDBJ databases">
        <authorList>
            <consortium name="Genoscope - CEA"/>
            <person name="William W."/>
        </authorList>
    </citation>
    <scope>NUCLEOTIDE SEQUENCE</scope>
</reference>
<protein>
    <recommendedName>
        <fullName evidence="1">IBB domain-containing protein</fullName>
    </recommendedName>
</protein>
<dbReference type="Proteomes" id="UP000688137">
    <property type="component" value="Unassembled WGS sequence"/>
</dbReference>
<dbReference type="GO" id="GO:0061608">
    <property type="term" value="F:nuclear import signal receptor activity"/>
    <property type="evidence" value="ECO:0007669"/>
    <property type="project" value="InterPro"/>
</dbReference>
<sequence>MNSHLQMKREQFMVQIRKQAREEIFSKKRHTSIILDGDMLQKCNPDETINFIYQTYLEQDFKHLAKLLKQYNMNYLKLLEDDNINDQVVLNQFINHFSSANLNGLKLFFDIIRMSDIPIEFNLTSDRLMCINHVLVILINITYLDRKDIVENLLQNDLINILLKNLIDRMVQPDKIQIHFDRWCEILESICLILINIQFELDNRNVLLFREEILKSQLFRVWSKFYPKNPITKTWKAILLLECKLFESNEIDLIDIPHYNFNCIISQCTFLIDKVQMEDESLYKRVLEILQKLSEFKITIALTLTLTKFVWEKILKLNLFPSKFFSIFTNFLAEKDDDHYILQYLIDIGLIESMVNSLQNQGDEVIIEKIFKCFNNILYYPHAFIVERTITVFIPFLHNYLNQYSIVKQEICIEYLYLLQNLINHQQLSDYHLNEIFINLDCLQYISDMLLSCIYLTKLIAELFTQFQKLPPQFKLVILQKVDTYDFVEILNNQATILKNKDDGSINLILNLIQLWEQSDFEFNIA</sequence>
<evidence type="ECO:0000313" key="2">
    <source>
        <dbReference type="EMBL" id="CAD8105066.1"/>
    </source>
</evidence>
<dbReference type="GO" id="GO:0006606">
    <property type="term" value="P:protein import into nucleus"/>
    <property type="evidence" value="ECO:0007669"/>
    <property type="project" value="InterPro"/>
</dbReference>
<dbReference type="EMBL" id="CAJJDM010000129">
    <property type="protein sequence ID" value="CAD8105066.1"/>
    <property type="molecule type" value="Genomic_DNA"/>
</dbReference>
<keyword evidence="3" id="KW-1185">Reference proteome</keyword>
<organism evidence="2 3">
    <name type="scientific">Paramecium primaurelia</name>
    <dbReference type="NCBI Taxonomy" id="5886"/>
    <lineage>
        <taxon>Eukaryota</taxon>
        <taxon>Sar</taxon>
        <taxon>Alveolata</taxon>
        <taxon>Ciliophora</taxon>
        <taxon>Intramacronucleata</taxon>
        <taxon>Oligohymenophorea</taxon>
        <taxon>Peniculida</taxon>
        <taxon>Parameciidae</taxon>
        <taxon>Paramecium</taxon>
    </lineage>
</organism>
<dbReference type="OMA" id="IDKVQME"/>
<accession>A0A8S1PPU2</accession>
<gene>
    <name evidence="2" type="ORF">PPRIM_AZ9-3.1.T1260033</name>
</gene>
<comment type="caution">
    <text evidence="2">The sequence shown here is derived from an EMBL/GenBank/DDBJ whole genome shotgun (WGS) entry which is preliminary data.</text>
</comment>
<feature type="domain" description="IBB" evidence="1">
    <location>
        <begin position="5"/>
        <end position="38"/>
    </location>
</feature>
<dbReference type="Pfam" id="PF01749">
    <property type="entry name" value="IBB"/>
    <property type="match status" value="1"/>
</dbReference>
<dbReference type="InterPro" id="IPR002652">
    <property type="entry name" value="Importin-a_IBB"/>
</dbReference>